<evidence type="ECO:0000256" key="7">
    <source>
        <dbReference type="ARBA" id="ARBA00023285"/>
    </source>
</evidence>
<keyword evidence="2" id="KW-0028">Amino-acid biosynthesis</keyword>
<dbReference type="NCBIfam" id="TIGR01902">
    <property type="entry name" value="dapE-lys-deAc"/>
    <property type="match status" value="1"/>
</dbReference>
<dbReference type="PANTHER" id="PTHR43808:SF28">
    <property type="entry name" value="[LYSW]-LYSINE_[LYSW]-ORNITHINE HYDROLASE"/>
    <property type="match status" value="1"/>
</dbReference>
<evidence type="ECO:0000313" key="8">
    <source>
        <dbReference type="EMBL" id="MBO4142160.1"/>
    </source>
</evidence>
<evidence type="ECO:0000256" key="2">
    <source>
        <dbReference type="ARBA" id="ARBA00022605"/>
    </source>
</evidence>
<dbReference type="Gene3D" id="3.40.630.10">
    <property type="entry name" value="Zn peptidases"/>
    <property type="match status" value="2"/>
</dbReference>
<gene>
    <name evidence="9" type="ORF">GA0070562_0622</name>
    <name evidence="8" type="ORF">J5U46_18580</name>
</gene>
<evidence type="ECO:0000313" key="10">
    <source>
        <dbReference type="Proteomes" id="UP000199405"/>
    </source>
</evidence>
<protein>
    <submittedName>
        <fullName evidence="9">Acetylornithine deacetylase</fullName>
    </submittedName>
    <submittedName>
        <fullName evidence="8">M20/M25/M40 family metallo-hydrolase</fullName>
    </submittedName>
</protein>
<evidence type="ECO:0000256" key="1">
    <source>
        <dbReference type="ARBA" id="ARBA00022490"/>
    </source>
</evidence>
<keyword evidence="10" id="KW-1185">Reference proteome</keyword>
<dbReference type="GO" id="GO:0008270">
    <property type="term" value="F:zinc ion binding"/>
    <property type="evidence" value="ECO:0007669"/>
    <property type="project" value="InterPro"/>
</dbReference>
<dbReference type="InterPro" id="IPR050072">
    <property type="entry name" value="Peptidase_M20A"/>
</dbReference>
<dbReference type="GO" id="GO:0050897">
    <property type="term" value="F:cobalt ion binding"/>
    <property type="evidence" value="ECO:0007669"/>
    <property type="project" value="InterPro"/>
</dbReference>
<name>A0AAW4JLE4_9ACTN</name>
<organism evidence="8 11">
    <name type="scientific">Micromonospora tulbaghiae</name>
    <dbReference type="NCBI Taxonomy" id="479978"/>
    <lineage>
        <taxon>Bacteria</taxon>
        <taxon>Bacillati</taxon>
        <taxon>Actinomycetota</taxon>
        <taxon>Actinomycetes</taxon>
        <taxon>Micromonosporales</taxon>
        <taxon>Micromonosporaceae</taxon>
        <taxon>Micromonospora</taxon>
    </lineage>
</organism>
<dbReference type="Proteomes" id="UP000669887">
    <property type="component" value="Unassembled WGS sequence"/>
</dbReference>
<keyword evidence="6" id="KW-0457">Lysine biosynthesis</keyword>
<dbReference type="InterPro" id="IPR002933">
    <property type="entry name" value="Peptidase_M20"/>
</dbReference>
<dbReference type="GO" id="GO:0009085">
    <property type="term" value="P:lysine biosynthetic process"/>
    <property type="evidence" value="ECO:0007669"/>
    <property type="project" value="UniProtKB-KW"/>
</dbReference>
<dbReference type="AlphaFoldDB" id="A0AAW4JLE4"/>
<keyword evidence="3" id="KW-0479">Metal-binding</keyword>
<dbReference type="EMBL" id="JAGFVQ010000036">
    <property type="protein sequence ID" value="MBO4142160.1"/>
    <property type="molecule type" value="Genomic_DNA"/>
</dbReference>
<evidence type="ECO:0000256" key="6">
    <source>
        <dbReference type="ARBA" id="ARBA00023154"/>
    </source>
</evidence>
<proteinExistence type="inferred from homology"/>
<dbReference type="HAMAP" id="MF_01120">
    <property type="entry name" value="LysK"/>
    <property type="match status" value="1"/>
</dbReference>
<evidence type="ECO:0000256" key="4">
    <source>
        <dbReference type="ARBA" id="ARBA00022801"/>
    </source>
</evidence>
<dbReference type="InterPro" id="IPR010175">
    <property type="entry name" value="LysK"/>
</dbReference>
<sequence>MSAPSDVDLLEEMVRIPSPSGAEHRLSAFLAEAMTGLGLDAHVDEVGNVVGVTGTGDGPTVVLLSHLDTVPDPMTPRRESDRIIGRGAVDAKGPLAAMVMTAAASTDFPGRLVVAGVVEEETPGSRGAMHVRATWPCPDAVVVGEPSGWQNVVIGYKGKLDLRYRVHRAATHPSNPVEKATEAAAAFWRDAVAAAGPEVSHAAFDLPGVTLVAMSGDTTDATLELSYRTPVGFDDAALLERLRSVSRGGGLELLNSVSAVRSDRRDPVVRALTAAIREVGGTPRPKLKTATSDMNTLAEVWPVPMATYGPGDSSLDHAADEHILIDDYRCGIEVLRRAVTDLGRRQPAAVGFPSAISPGGRS</sequence>
<keyword evidence="7" id="KW-0170">Cobalt</keyword>
<comment type="caution">
    <text evidence="8">The sequence shown here is derived from an EMBL/GenBank/DDBJ whole genome shotgun (WGS) entry which is preliminary data.</text>
</comment>
<keyword evidence="1" id="KW-0963">Cytoplasm</keyword>
<accession>A0AAW4JLE4</accession>
<dbReference type="EMBL" id="FMCQ01000012">
    <property type="protein sequence ID" value="SCF14742.1"/>
    <property type="molecule type" value="Genomic_DNA"/>
</dbReference>
<evidence type="ECO:0000313" key="11">
    <source>
        <dbReference type="Proteomes" id="UP000669887"/>
    </source>
</evidence>
<reference evidence="9 10" key="1">
    <citation type="submission" date="2016-06" db="EMBL/GenBank/DDBJ databases">
        <authorList>
            <person name="Varghese N."/>
            <person name="Submissions Spin"/>
        </authorList>
    </citation>
    <scope>NUCLEOTIDE SEQUENCE [LARGE SCALE GENOMIC DNA]</scope>
    <source>
        <strain evidence="9 10">DSM 45142</strain>
    </source>
</reference>
<dbReference type="Pfam" id="PF01546">
    <property type="entry name" value="Peptidase_M20"/>
    <property type="match status" value="1"/>
</dbReference>
<dbReference type="GeneID" id="93473316"/>
<evidence type="ECO:0000313" key="9">
    <source>
        <dbReference type="EMBL" id="SCF14742.1"/>
    </source>
</evidence>
<dbReference type="PANTHER" id="PTHR43808">
    <property type="entry name" value="ACETYLORNITHINE DEACETYLASE"/>
    <property type="match status" value="1"/>
</dbReference>
<evidence type="ECO:0000256" key="3">
    <source>
        <dbReference type="ARBA" id="ARBA00022723"/>
    </source>
</evidence>
<keyword evidence="5" id="KW-0862">Zinc</keyword>
<keyword evidence="4" id="KW-0378">Hydrolase</keyword>
<dbReference type="Proteomes" id="UP000199405">
    <property type="component" value="Unassembled WGS sequence"/>
</dbReference>
<dbReference type="SUPFAM" id="SSF53187">
    <property type="entry name" value="Zn-dependent exopeptidases"/>
    <property type="match status" value="1"/>
</dbReference>
<evidence type="ECO:0000256" key="5">
    <source>
        <dbReference type="ARBA" id="ARBA00022833"/>
    </source>
</evidence>
<dbReference type="RefSeq" id="WP_091427645.1">
    <property type="nucleotide sequence ID" value="NZ_FMCQ01000012.1"/>
</dbReference>
<dbReference type="GO" id="GO:0016811">
    <property type="term" value="F:hydrolase activity, acting on carbon-nitrogen (but not peptide) bonds, in linear amides"/>
    <property type="evidence" value="ECO:0007669"/>
    <property type="project" value="InterPro"/>
</dbReference>
<reference evidence="8" key="2">
    <citation type="submission" date="2021-03" db="EMBL/GenBank/DDBJ databases">
        <title>X isolated from Micromonospora tulbaghiae.</title>
        <authorList>
            <person name="Stennett H.L."/>
        </authorList>
    </citation>
    <scope>NUCLEOTIDE SEQUENCE</scope>
    <source>
        <strain evidence="8">28M1-20</strain>
    </source>
</reference>